<dbReference type="InterPro" id="IPR003663">
    <property type="entry name" value="Sugar/inositol_transpt"/>
</dbReference>
<evidence type="ECO:0000256" key="5">
    <source>
        <dbReference type="ARBA" id="ARBA00022989"/>
    </source>
</evidence>
<comment type="similarity">
    <text evidence="2 7">Belongs to the major facilitator superfamily. Sugar transporter (TC 2.A.1.1) family.</text>
</comment>
<dbReference type="InterPro" id="IPR005828">
    <property type="entry name" value="MFS_sugar_transport-like"/>
</dbReference>
<dbReference type="InterPro" id="IPR036259">
    <property type="entry name" value="MFS_trans_sf"/>
</dbReference>
<keyword evidence="3 7" id="KW-0813">Transport</keyword>
<dbReference type="PANTHER" id="PTHR48022:SF8">
    <property type="entry name" value="MAJOR FACILITATOR SUPERFAMILY (MFS) PROFILE DOMAIN-CONTAINING PROTEIN-RELATED"/>
    <property type="match status" value="1"/>
</dbReference>
<gene>
    <name evidence="10" type="ORF">B0T11DRAFT_79032</name>
</gene>
<evidence type="ECO:0000256" key="2">
    <source>
        <dbReference type="ARBA" id="ARBA00010992"/>
    </source>
</evidence>
<feature type="transmembrane region" description="Helical" evidence="8">
    <location>
        <begin position="102"/>
        <end position="121"/>
    </location>
</feature>
<evidence type="ECO:0000256" key="4">
    <source>
        <dbReference type="ARBA" id="ARBA00022692"/>
    </source>
</evidence>
<dbReference type="Proteomes" id="UP000813385">
    <property type="component" value="Unassembled WGS sequence"/>
</dbReference>
<dbReference type="NCBIfam" id="TIGR00879">
    <property type="entry name" value="SP"/>
    <property type="match status" value="1"/>
</dbReference>
<dbReference type="SUPFAM" id="SSF103473">
    <property type="entry name" value="MFS general substrate transporter"/>
    <property type="match status" value="1"/>
</dbReference>
<evidence type="ECO:0000313" key="10">
    <source>
        <dbReference type="EMBL" id="KAH7361942.1"/>
    </source>
</evidence>
<keyword evidence="11" id="KW-1185">Reference proteome</keyword>
<dbReference type="PROSITE" id="PS00217">
    <property type="entry name" value="SUGAR_TRANSPORT_2"/>
    <property type="match status" value="1"/>
</dbReference>
<evidence type="ECO:0000256" key="8">
    <source>
        <dbReference type="SAM" id="Phobius"/>
    </source>
</evidence>
<feature type="transmembrane region" description="Helical" evidence="8">
    <location>
        <begin position="429"/>
        <end position="450"/>
    </location>
</feature>
<evidence type="ECO:0000259" key="9">
    <source>
        <dbReference type="PROSITE" id="PS50850"/>
    </source>
</evidence>
<comment type="subcellular location">
    <subcellularLocation>
        <location evidence="1">Membrane</location>
        <topology evidence="1">Multi-pass membrane protein</topology>
    </subcellularLocation>
</comment>
<evidence type="ECO:0000256" key="1">
    <source>
        <dbReference type="ARBA" id="ARBA00004141"/>
    </source>
</evidence>
<feature type="transmembrane region" description="Helical" evidence="8">
    <location>
        <begin position="200"/>
        <end position="218"/>
    </location>
</feature>
<feature type="transmembrane region" description="Helical" evidence="8">
    <location>
        <begin position="389"/>
        <end position="417"/>
    </location>
</feature>
<keyword evidence="6 8" id="KW-0472">Membrane</keyword>
<dbReference type="GO" id="GO:0016020">
    <property type="term" value="C:membrane"/>
    <property type="evidence" value="ECO:0007669"/>
    <property type="project" value="UniProtKB-SubCell"/>
</dbReference>
<feature type="transmembrane region" description="Helical" evidence="8">
    <location>
        <begin position="127"/>
        <end position="148"/>
    </location>
</feature>
<evidence type="ECO:0000256" key="7">
    <source>
        <dbReference type="RuleBase" id="RU003346"/>
    </source>
</evidence>
<dbReference type="PROSITE" id="PS50850">
    <property type="entry name" value="MFS"/>
    <property type="match status" value="1"/>
</dbReference>
<dbReference type="PANTHER" id="PTHR48022">
    <property type="entry name" value="PLASTIDIC GLUCOSE TRANSPORTER 4"/>
    <property type="match status" value="1"/>
</dbReference>
<accession>A0A8K0TEG3</accession>
<evidence type="ECO:0000313" key="11">
    <source>
        <dbReference type="Proteomes" id="UP000813385"/>
    </source>
</evidence>
<reference evidence="10" key="1">
    <citation type="journal article" date="2021" name="Nat. Commun.">
        <title>Genetic determinants of endophytism in the Arabidopsis root mycobiome.</title>
        <authorList>
            <person name="Mesny F."/>
            <person name="Miyauchi S."/>
            <person name="Thiergart T."/>
            <person name="Pickel B."/>
            <person name="Atanasova L."/>
            <person name="Karlsson M."/>
            <person name="Huettel B."/>
            <person name="Barry K.W."/>
            <person name="Haridas S."/>
            <person name="Chen C."/>
            <person name="Bauer D."/>
            <person name="Andreopoulos W."/>
            <person name="Pangilinan J."/>
            <person name="LaButti K."/>
            <person name="Riley R."/>
            <person name="Lipzen A."/>
            <person name="Clum A."/>
            <person name="Drula E."/>
            <person name="Henrissat B."/>
            <person name="Kohler A."/>
            <person name="Grigoriev I.V."/>
            <person name="Martin F.M."/>
            <person name="Hacquard S."/>
        </authorList>
    </citation>
    <scope>NUCLEOTIDE SEQUENCE</scope>
    <source>
        <strain evidence="10">MPI-CAGE-AT-0016</strain>
    </source>
</reference>
<proteinExistence type="inferred from homology"/>
<sequence length="541" mass="59195">MGGGTSIWASPDYKKDPKEIFNKRLLLLTLTTAFAGCAYGFDQGNIGGVLTFPAFRSTFGYDTLTEEEADQREGVVAGMLSAGGAGGALMGAPLADFIGRKYAIGIMSAIFMVGAALQEVPILSAMYAGRFLAGLAIGATSMLSPQFLAENSPKSIRGSLTTSYNLMIVLALALAFWINYGISRWSTTEFHSDKSWQLSLGIQLIPGGFVAVMIWFLIETPRALIARGKNEQGLKNLCKLRQLPADHPYVQQEYNEICAQTEAEQGSARSFNYIAVFKSLAGSASNRRRFMLSILLFLFQKLTGTDALNYFAPQIFTMIGVPKGSASLLTVGVYGIVKLSAMIVYVSFIVDRVGRRVPLLVGGTVQGLAMMYMGLYLRFGNVQAGGGTSAGGIVGIIFIQLYAIGWSFGFSVAPYVVTAEIFPTRIRSVGMSLCFCFKWLVTYGITSAVPHMMRRLGYGTFLFFGCSTLFGICIFYVILPELKGRSLESMDDLFERPLYTMYKHAYPTEEEKVFHTAARVYDDKDSGEHVHTIENRGESKV</sequence>
<organism evidence="10 11">
    <name type="scientific">Plectosphaerella cucumerina</name>
    <dbReference type="NCBI Taxonomy" id="40658"/>
    <lineage>
        <taxon>Eukaryota</taxon>
        <taxon>Fungi</taxon>
        <taxon>Dikarya</taxon>
        <taxon>Ascomycota</taxon>
        <taxon>Pezizomycotina</taxon>
        <taxon>Sordariomycetes</taxon>
        <taxon>Hypocreomycetidae</taxon>
        <taxon>Glomerellales</taxon>
        <taxon>Plectosphaerellaceae</taxon>
        <taxon>Plectosphaerella</taxon>
    </lineage>
</organism>
<feature type="transmembrane region" description="Helical" evidence="8">
    <location>
        <begin position="25"/>
        <end position="41"/>
    </location>
</feature>
<evidence type="ECO:0000256" key="3">
    <source>
        <dbReference type="ARBA" id="ARBA00022448"/>
    </source>
</evidence>
<protein>
    <submittedName>
        <fullName evidence="10">Quinate permease</fullName>
    </submittedName>
</protein>
<feature type="transmembrane region" description="Helical" evidence="8">
    <location>
        <begin position="331"/>
        <end position="350"/>
    </location>
</feature>
<evidence type="ECO:0000256" key="6">
    <source>
        <dbReference type="ARBA" id="ARBA00023136"/>
    </source>
</evidence>
<dbReference type="PRINTS" id="PR00171">
    <property type="entry name" value="SUGRTRNSPORT"/>
</dbReference>
<dbReference type="GO" id="GO:0005351">
    <property type="term" value="F:carbohydrate:proton symporter activity"/>
    <property type="evidence" value="ECO:0007669"/>
    <property type="project" value="TreeGrafter"/>
</dbReference>
<dbReference type="InterPro" id="IPR005829">
    <property type="entry name" value="Sugar_transporter_CS"/>
</dbReference>
<dbReference type="InterPro" id="IPR020846">
    <property type="entry name" value="MFS_dom"/>
</dbReference>
<keyword evidence="5 8" id="KW-1133">Transmembrane helix</keyword>
<comment type="caution">
    <text evidence="10">The sequence shown here is derived from an EMBL/GenBank/DDBJ whole genome shotgun (WGS) entry which is preliminary data.</text>
</comment>
<keyword evidence="4 8" id="KW-0812">Transmembrane</keyword>
<feature type="transmembrane region" description="Helical" evidence="8">
    <location>
        <begin position="357"/>
        <end position="377"/>
    </location>
</feature>
<dbReference type="PROSITE" id="PS00216">
    <property type="entry name" value="SUGAR_TRANSPORT_1"/>
    <property type="match status" value="2"/>
</dbReference>
<dbReference type="Gene3D" id="1.20.1250.20">
    <property type="entry name" value="MFS general substrate transporter like domains"/>
    <property type="match status" value="1"/>
</dbReference>
<name>A0A8K0TEG3_9PEZI</name>
<dbReference type="OrthoDB" id="5296287at2759"/>
<dbReference type="InterPro" id="IPR050360">
    <property type="entry name" value="MFS_Sugar_Transporters"/>
</dbReference>
<dbReference type="EMBL" id="JAGPXD010000003">
    <property type="protein sequence ID" value="KAH7361942.1"/>
    <property type="molecule type" value="Genomic_DNA"/>
</dbReference>
<dbReference type="AlphaFoldDB" id="A0A8K0TEG3"/>
<feature type="transmembrane region" description="Helical" evidence="8">
    <location>
        <begin position="456"/>
        <end position="479"/>
    </location>
</feature>
<dbReference type="Pfam" id="PF00083">
    <property type="entry name" value="Sugar_tr"/>
    <property type="match status" value="1"/>
</dbReference>
<feature type="domain" description="Major facilitator superfamily (MFS) profile" evidence="9">
    <location>
        <begin position="28"/>
        <end position="483"/>
    </location>
</feature>
<feature type="transmembrane region" description="Helical" evidence="8">
    <location>
        <begin position="74"/>
        <end position="95"/>
    </location>
</feature>
<feature type="transmembrane region" description="Helical" evidence="8">
    <location>
        <begin position="160"/>
        <end position="180"/>
    </location>
</feature>
<feature type="transmembrane region" description="Helical" evidence="8">
    <location>
        <begin position="290"/>
        <end position="311"/>
    </location>
</feature>